<evidence type="ECO:0000256" key="4">
    <source>
        <dbReference type="ARBA" id="ARBA00022989"/>
    </source>
</evidence>
<dbReference type="InterPro" id="IPR050475">
    <property type="entry name" value="Prenyltransferase_related"/>
</dbReference>
<feature type="transmembrane region" description="Helical" evidence="6">
    <location>
        <begin position="219"/>
        <end position="237"/>
    </location>
</feature>
<dbReference type="PANTHER" id="PTHR42723:SF1">
    <property type="entry name" value="CHLOROPHYLL SYNTHASE, CHLOROPLASTIC"/>
    <property type="match status" value="1"/>
</dbReference>
<dbReference type="Gene3D" id="1.10.357.140">
    <property type="entry name" value="UbiA prenyltransferase"/>
    <property type="match status" value="1"/>
</dbReference>
<comment type="caution">
    <text evidence="7">The sequence shown here is derived from an EMBL/GenBank/DDBJ whole genome shotgun (WGS) entry which is preliminary data.</text>
</comment>
<dbReference type="RefSeq" id="WP_346753508.1">
    <property type="nucleotide sequence ID" value="NZ_JAUJEA010000007.1"/>
</dbReference>
<feature type="transmembrane region" description="Helical" evidence="6">
    <location>
        <begin position="173"/>
        <end position="191"/>
    </location>
</feature>
<proteinExistence type="predicted"/>
<evidence type="ECO:0000313" key="8">
    <source>
        <dbReference type="Proteomes" id="UP001172082"/>
    </source>
</evidence>
<dbReference type="CDD" id="cd13961">
    <property type="entry name" value="PT_UbiA_DGGGPS"/>
    <property type="match status" value="1"/>
</dbReference>
<protein>
    <submittedName>
        <fullName evidence="7">Geranylgeranylglycerol-phosphate geranylgeranyltransferase</fullName>
    </submittedName>
</protein>
<feature type="transmembrane region" description="Helical" evidence="6">
    <location>
        <begin position="144"/>
        <end position="167"/>
    </location>
</feature>
<evidence type="ECO:0000313" key="7">
    <source>
        <dbReference type="EMBL" id="MDN5203486.1"/>
    </source>
</evidence>
<gene>
    <name evidence="7" type="ORF">QQ008_19015</name>
</gene>
<organism evidence="7 8">
    <name type="scientific">Splendidivirga corallicola</name>
    <dbReference type="NCBI Taxonomy" id="3051826"/>
    <lineage>
        <taxon>Bacteria</taxon>
        <taxon>Pseudomonadati</taxon>
        <taxon>Bacteroidota</taxon>
        <taxon>Cytophagia</taxon>
        <taxon>Cytophagales</taxon>
        <taxon>Splendidivirgaceae</taxon>
        <taxon>Splendidivirga</taxon>
    </lineage>
</organism>
<evidence type="ECO:0000256" key="6">
    <source>
        <dbReference type="SAM" id="Phobius"/>
    </source>
</evidence>
<feature type="transmembrane region" description="Helical" evidence="6">
    <location>
        <begin position="54"/>
        <end position="73"/>
    </location>
</feature>
<keyword evidence="4 6" id="KW-1133">Transmembrane helix</keyword>
<feature type="transmembrane region" description="Helical" evidence="6">
    <location>
        <begin position="110"/>
        <end position="137"/>
    </location>
</feature>
<keyword evidence="5 6" id="KW-0472">Membrane</keyword>
<dbReference type="InterPro" id="IPR000537">
    <property type="entry name" value="UbiA_prenyltransferase"/>
</dbReference>
<comment type="subcellular location">
    <subcellularLocation>
        <location evidence="1">Membrane</location>
        <topology evidence="1">Multi-pass membrane protein</topology>
    </subcellularLocation>
</comment>
<evidence type="ECO:0000256" key="3">
    <source>
        <dbReference type="ARBA" id="ARBA00022692"/>
    </source>
</evidence>
<feature type="transmembrane region" description="Helical" evidence="6">
    <location>
        <begin position="20"/>
        <end position="42"/>
    </location>
</feature>
<keyword evidence="8" id="KW-1185">Reference proteome</keyword>
<dbReference type="EMBL" id="JAUJEA010000007">
    <property type="protein sequence ID" value="MDN5203486.1"/>
    <property type="molecule type" value="Genomic_DNA"/>
</dbReference>
<dbReference type="Proteomes" id="UP001172082">
    <property type="component" value="Unassembled WGS sequence"/>
</dbReference>
<sequence length="292" mass="33700">MGSNQSKKAHNFSFSGFVKLVRWPNLLIISITQYITAIFLVGDIFDWRFYITDIRLFILSLSTILIAAAGYIINDYYDVKIDLVNKPNRVVVGNLLKRRPVMAAHTALNFLGIILGAFVSYKIMLINFLAALLLWLYSNQLKRWPFIGNLTISILTGLSLIVVGVYYQQNEHLIYVYALFAFSISLIREIIKDMEDVKGDEVFGCKTLPIIWGIRRTKFFIYILSVLFALSLFYLTGRLDNPILTKYFILLIIPILYFIYALIRADTKKQYTFLSAYCKFIMLSGILSMTFF</sequence>
<dbReference type="InterPro" id="IPR044878">
    <property type="entry name" value="UbiA_sf"/>
</dbReference>
<dbReference type="PANTHER" id="PTHR42723">
    <property type="entry name" value="CHLOROPHYLL SYNTHASE"/>
    <property type="match status" value="1"/>
</dbReference>
<dbReference type="Pfam" id="PF01040">
    <property type="entry name" value="UbiA"/>
    <property type="match status" value="1"/>
</dbReference>
<name>A0ABT8KRY7_9BACT</name>
<evidence type="ECO:0000256" key="1">
    <source>
        <dbReference type="ARBA" id="ARBA00004141"/>
    </source>
</evidence>
<evidence type="ECO:0000256" key="2">
    <source>
        <dbReference type="ARBA" id="ARBA00022475"/>
    </source>
</evidence>
<accession>A0ABT8KRY7</accession>
<feature type="transmembrane region" description="Helical" evidence="6">
    <location>
        <begin position="270"/>
        <end position="291"/>
    </location>
</feature>
<dbReference type="Gene3D" id="1.20.120.1780">
    <property type="entry name" value="UbiA prenyltransferase"/>
    <property type="match status" value="1"/>
</dbReference>
<keyword evidence="2" id="KW-1003">Cell membrane</keyword>
<evidence type="ECO:0000256" key="5">
    <source>
        <dbReference type="ARBA" id="ARBA00023136"/>
    </source>
</evidence>
<dbReference type="NCBIfam" id="NF009513">
    <property type="entry name" value="PRK12872.1-3"/>
    <property type="match status" value="1"/>
</dbReference>
<keyword evidence="3 6" id="KW-0812">Transmembrane</keyword>
<reference evidence="7" key="1">
    <citation type="submission" date="2023-06" db="EMBL/GenBank/DDBJ databases">
        <title>Genomic of Parafulvivirga corallium.</title>
        <authorList>
            <person name="Wang G."/>
        </authorList>
    </citation>
    <scope>NUCLEOTIDE SEQUENCE</scope>
    <source>
        <strain evidence="7">BMA10</strain>
    </source>
</reference>
<feature type="transmembrane region" description="Helical" evidence="6">
    <location>
        <begin position="243"/>
        <end position="263"/>
    </location>
</feature>